<proteinExistence type="predicted"/>
<evidence type="ECO:0008006" key="4">
    <source>
        <dbReference type="Google" id="ProtNLM"/>
    </source>
</evidence>
<protein>
    <recommendedName>
        <fullName evidence="4">DUF2975 domain-containing protein</fullName>
    </recommendedName>
</protein>
<feature type="transmembrane region" description="Helical" evidence="1">
    <location>
        <begin position="133"/>
        <end position="150"/>
    </location>
</feature>
<name>A0ABP9EZB5_9FLAO</name>
<sequence length="164" mass="18712">MNVISWIVFVGYCVKAGAITIVSILSLFVNKNVTENLYMGIDLSNLYSFNKIHYTFFVLLIILIVALKAFIFYFLIKIFEIMNFNKPFNSLVEGLIFKISYVSLSVGLIGIVANSYKTWLTYKISFTELDIDNSAYIFMAGVIFVVASLFKRATEIQFENDLTI</sequence>
<dbReference type="EMBL" id="BAABJH010000001">
    <property type="protein sequence ID" value="GAA4890099.1"/>
    <property type="molecule type" value="Genomic_DNA"/>
</dbReference>
<feature type="transmembrane region" description="Helical" evidence="1">
    <location>
        <begin position="7"/>
        <end position="29"/>
    </location>
</feature>
<evidence type="ECO:0000313" key="2">
    <source>
        <dbReference type="EMBL" id="GAA4890099.1"/>
    </source>
</evidence>
<reference evidence="3" key="1">
    <citation type="journal article" date="2019" name="Int. J. Syst. Evol. Microbiol.">
        <title>The Global Catalogue of Microorganisms (GCM) 10K type strain sequencing project: providing services to taxonomists for standard genome sequencing and annotation.</title>
        <authorList>
            <consortium name="The Broad Institute Genomics Platform"/>
            <consortium name="The Broad Institute Genome Sequencing Center for Infectious Disease"/>
            <person name="Wu L."/>
            <person name="Ma J."/>
        </authorList>
    </citation>
    <scope>NUCLEOTIDE SEQUENCE [LARGE SCALE GENOMIC DNA]</scope>
    <source>
        <strain evidence="3">JCM 18274</strain>
    </source>
</reference>
<evidence type="ECO:0000313" key="3">
    <source>
        <dbReference type="Proteomes" id="UP001500433"/>
    </source>
</evidence>
<accession>A0ABP9EZB5</accession>
<feature type="transmembrane region" description="Helical" evidence="1">
    <location>
        <begin position="52"/>
        <end position="75"/>
    </location>
</feature>
<organism evidence="2 3">
    <name type="scientific">Flaviramulus aquimarinus</name>
    <dbReference type="NCBI Taxonomy" id="1170456"/>
    <lineage>
        <taxon>Bacteria</taxon>
        <taxon>Pseudomonadati</taxon>
        <taxon>Bacteroidota</taxon>
        <taxon>Flavobacteriia</taxon>
        <taxon>Flavobacteriales</taxon>
        <taxon>Flavobacteriaceae</taxon>
        <taxon>Flaviramulus</taxon>
    </lineage>
</organism>
<dbReference type="Proteomes" id="UP001500433">
    <property type="component" value="Unassembled WGS sequence"/>
</dbReference>
<gene>
    <name evidence="2" type="ORF">GCM10023311_12840</name>
</gene>
<keyword evidence="1" id="KW-1133">Transmembrane helix</keyword>
<keyword evidence="3" id="KW-1185">Reference proteome</keyword>
<evidence type="ECO:0000256" key="1">
    <source>
        <dbReference type="SAM" id="Phobius"/>
    </source>
</evidence>
<feature type="transmembrane region" description="Helical" evidence="1">
    <location>
        <begin position="95"/>
        <end position="113"/>
    </location>
</feature>
<keyword evidence="1" id="KW-0472">Membrane</keyword>
<comment type="caution">
    <text evidence="2">The sequence shown here is derived from an EMBL/GenBank/DDBJ whole genome shotgun (WGS) entry which is preliminary data.</text>
</comment>
<keyword evidence="1" id="KW-0812">Transmembrane</keyword>